<keyword evidence="2" id="KW-1185">Reference proteome</keyword>
<dbReference type="STRING" id="763034.HMPREF9446_01808"/>
<reference evidence="1 2" key="1">
    <citation type="submission" date="2011-02" db="EMBL/GenBank/DDBJ databases">
        <authorList>
            <person name="Weinstock G."/>
            <person name="Sodergren E."/>
            <person name="Clifton S."/>
            <person name="Fulton L."/>
            <person name="Fulton B."/>
            <person name="Courtney L."/>
            <person name="Fronick C."/>
            <person name="Harrison M."/>
            <person name="Strong C."/>
            <person name="Farmer C."/>
            <person name="Delahaunty K."/>
            <person name="Markovic C."/>
            <person name="Hall O."/>
            <person name="Minx P."/>
            <person name="Tomlinson C."/>
            <person name="Mitreva M."/>
            <person name="Hou S."/>
            <person name="Chen J."/>
            <person name="Wollam A."/>
            <person name="Pepin K.H."/>
            <person name="Johnson M."/>
            <person name="Bhonagiri V."/>
            <person name="Zhang X."/>
            <person name="Suruliraj S."/>
            <person name="Warren W."/>
            <person name="Chinwalla A."/>
            <person name="Mardis E.R."/>
            <person name="Wilson R.K."/>
        </authorList>
    </citation>
    <scope>NUCLEOTIDE SEQUENCE [LARGE SCALE GENOMIC DNA]</scope>
    <source>
        <strain evidence="1 2">YIT 12057</strain>
    </source>
</reference>
<gene>
    <name evidence="1" type="ORF">HMPREF9446_01808</name>
</gene>
<accession>F3PSU6</accession>
<protein>
    <submittedName>
        <fullName evidence="1">Conserved domain protein</fullName>
    </submittedName>
</protein>
<dbReference type="PROSITE" id="PS51257">
    <property type="entry name" value="PROKAR_LIPOPROTEIN"/>
    <property type="match status" value="1"/>
</dbReference>
<organism evidence="1 2">
    <name type="scientific">Bacteroides fluxus YIT 12057</name>
    <dbReference type="NCBI Taxonomy" id="763034"/>
    <lineage>
        <taxon>Bacteria</taxon>
        <taxon>Pseudomonadati</taxon>
        <taxon>Bacteroidota</taxon>
        <taxon>Bacteroidia</taxon>
        <taxon>Bacteroidales</taxon>
        <taxon>Bacteroidaceae</taxon>
        <taxon>Bacteroides</taxon>
    </lineage>
</organism>
<evidence type="ECO:0000313" key="2">
    <source>
        <dbReference type="Proteomes" id="UP000003416"/>
    </source>
</evidence>
<dbReference type="EMBL" id="AFBN01000033">
    <property type="protein sequence ID" value="EGF57206.1"/>
    <property type="molecule type" value="Genomic_DNA"/>
</dbReference>
<dbReference type="HOGENOM" id="CLU_2353958_0_0_10"/>
<dbReference type="RefSeq" id="WP_009125089.1">
    <property type="nucleotide sequence ID" value="NZ_GL882630.1"/>
</dbReference>
<dbReference type="Proteomes" id="UP000003416">
    <property type="component" value="Unassembled WGS sequence"/>
</dbReference>
<name>F3PSU6_9BACE</name>
<evidence type="ECO:0000313" key="1">
    <source>
        <dbReference type="EMBL" id="EGF57206.1"/>
    </source>
</evidence>
<sequence length="96" mass="10580">MKYLYLLAITLLSLCGCEKKDGPTYGVGEPNFAIILNDLSGQSLLPNPPEGTTGTTLELEHEVKYEVNGTLHTIEGKEGFDDCLFVELYKSNLNIK</sequence>
<dbReference type="AlphaFoldDB" id="F3PSU6"/>
<comment type="caution">
    <text evidence="1">The sequence shown here is derived from an EMBL/GenBank/DDBJ whole genome shotgun (WGS) entry which is preliminary data.</text>
</comment>
<proteinExistence type="predicted"/>
<dbReference type="GeneID" id="86049426"/>